<keyword evidence="3" id="KW-1185">Reference proteome</keyword>
<reference evidence="2 3" key="1">
    <citation type="submission" date="2021-08" db="EMBL/GenBank/DDBJ databases">
        <title>Comparative Genomics Analysis of the Genus Qipengyuania Reveals Extensive Genetic Diversity and Metabolic Versatility, Including the Description of Fifteen Novel Species.</title>
        <authorList>
            <person name="Liu Y."/>
        </authorList>
    </citation>
    <scope>NUCLEOTIDE SEQUENCE [LARGE SCALE GENOMIC DNA]</scope>
    <source>
        <strain evidence="2 3">1NDH13</strain>
    </source>
</reference>
<protein>
    <submittedName>
        <fullName evidence="2">Uncharacterized protein</fullName>
    </submittedName>
</protein>
<evidence type="ECO:0000313" key="2">
    <source>
        <dbReference type="EMBL" id="QZD91180.1"/>
    </source>
</evidence>
<sequence length="151" mass="15705">MWSTAGEPPLRNLVTLIAVAGSLSACVSTPPDYFPGERASSAPTATPPQQPVRTAPSGGGFIAPRVMDLPGLEGVIGRDATALANLFGPPRLEVKEGDAVKLQFSGSPCVLDIYLYPLQPGGRPSATHVEARRASDGENVDRAACVAALRR</sequence>
<feature type="region of interest" description="Disordered" evidence="1">
    <location>
        <begin position="34"/>
        <end position="59"/>
    </location>
</feature>
<gene>
    <name evidence="2" type="ORF">K3148_05605</name>
</gene>
<evidence type="ECO:0000256" key="1">
    <source>
        <dbReference type="SAM" id="MobiDB-lite"/>
    </source>
</evidence>
<dbReference type="Proteomes" id="UP000824281">
    <property type="component" value="Chromosome"/>
</dbReference>
<proteinExistence type="predicted"/>
<name>A0ABX8ZQB4_9SPHN</name>
<accession>A0ABX8ZQB4</accession>
<evidence type="ECO:0000313" key="3">
    <source>
        <dbReference type="Proteomes" id="UP000824281"/>
    </source>
</evidence>
<organism evidence="2 3">
    <name type="scientific">Qipengyuania aurantiaca</name>
    <dbReference type="NCBI Taxonomy" id="2867233"/>
    <lineage>
        <taxon>Bacteria</taxon>
        <taxon>Pseudomonadati</taxon>
        <taxon>Pseudomonadota</taxon>
        <taxon>Alphaproteobacteria</taxon>
        <taxon>Sphingomonadales</taxon>
        <taxon>Erythrobacteraceae</taxon>
        <taxon>Qipengyuania</taxon>
    </lineage>
</organism>
<dbReference type="EMBL" id="CP081295">
    <property type="protein sequence ID" value="QZD91180.1"/>
    <property type="molecule type" value="Genomic_DNA"/>
</dbReference>